<name>A0A2I1HLY7_9GLOM</name>
<evidence type="ECO:0000313" key="2">
    <source>
        <dbReference type="EMBL" id="PKY59870.1"/>
    </source>
</evidence>
<keyword evidence="1" id="KW-0175">Coiled coil</keyword>
<sequence>MDSAYKFTEYRYRFLKETKNFFSAGSRQTKNGQERTIRDSRLSKIEENFLESIRIDAVRRKEAIVDIVLKCSATSFDIYINKIKRLSWENSKLREELRRKSYMMDKKVNEEKKQERIISQKNEQIREILQEVEKTRSELKKNNISVKNF</sequence>
<evidence type="ECO:0000256" key="1">
    <source>
        <dbReference type="SAM" id="Coils"/>
    </source>
</evidence>
<feature type="coiled-coil region" evidence="1">
    <location>
        <begin position="111"/>
        <end position="142"/>
    </location>
</feature>
<accession>A0A2I1HLY7</accession>
<keyword evidence="3" id="KW-1185">Reference proteome</keyword>
<evidence type="ECO:0000313" key="3">
    <source>
        <dbReference type="Proteomes" id="UP000234323"/>
    </source>
</evidence>
<dbReference type="AlphaFoldDB" id="A0A2I1HLY7"/>
<comment type="caution">
    <text evidence="2">The sequence shown here is derived from an EMBL/GenBank/DDBJ whole genome shotgun (WGS) entry which is preliminary data.</text>
</comment>
<reference evidence="2 3" key="1">
    <citation type="submission" date="2015-10" db="EMBL/GenBank/DDBJ databases">
        <title>Genome analyses suggest a sexual origin of heterokaryosis in a supposedly ancient asexual fungus.</title>
        <authorList>
            <person name="Ropars J."/>
            <person name="Sedzielewska K."/>
            <person name="Noel J."/>
            <person name="Charron P."/>
            <person name="Farinelli L."/>
            <person name="Marton T."/>
            <person name="Kruger M."/>
            <person name="Pelin A."/>
            <person name="Brachmann A."/>
            <person name="Corradi N."/>
        </authorList>
    </citation>
    <scope>NUCLEOTIDE SEQUENCE [LARGE SCALE GENOMIC DNA]</scope>
    <source>
        <strain evidence="2 3">A4</strain>
    </source>
</reference>
<gene>
    <name evidence="2" type="ORF">RhiirA4_516662</name>
</gene>
<organism evidence="2 3">
    <name type="scientific">Rhizophagus irregularis</name>
    <dbReference type="NCBI Taxonomy" id="588596"/>
    <lineage>
        <taxon>Eukaryota</taxon>
        <taxon>Fungi</taxon>
        <taxon>Fungi incertae sedis</taxon>
        <taxon>Mucoromycota</taxon>
        <taxon>Glomeromycotina</taxon>
        <taxon>Glomeromycetes</taxon>
        <taxon>Glomerales</taxon>
        <taxon>Glomeraceae</taxon>
        <taxon>Rhizophagus</taxon>
    </lineage>
</organism>
<proteinExistence type="predicted"/>
<dbReference type="EMBL" id="LLXI01003817">
    <property type="protein sequence ID" value="PKY59870.1"/>
    <property type="molecule type" value="Genomic_DNA"/>
</dbReference>
<dbReference type="Proteomes" id="UP000234323">
    <property type="component" value="Unassembled WGS sequence"/>
</dbReference>
<protein>
    <submittedName>
        <fullName evidence="2">Uncharacterized protein</fullName>
    </submittedName>
</protein>